<dbReference type="EMBL" id="JBGMDY010000011">
    <property type="protein sequence ID" value="KAL2318763.1"/>
    <property type="molecule type" value="Genomic_DNA"/>
</dbReference>
<proteinExistence type="predicted"/>
<dbReference type="InterPro" id="IPR056647">
    <property type="entry name" value="DUF7745"/>
</dbReference>
<name>A0ABD1L5G5_9FABA</name>
<dbReference type="Pfam" id="PF24924">
    <property type="entry name" value="DUF7745"/>
    <property type="match status" value="1"/>
</dbReference>
<evidence type="ECO:0000313" key="2">
    <source>
        <dbReference type="EMBL" id="KAL2318763.1"/>
    </source>
</evidence>
<sequence>MALEEDIVKKFPLLAITGPESSDPEPLSPRKLAIEPVIYDDEEVTYPTTPYTHTNEILVASDAYRALPPNAIITNPPAKATRIIYPDGVKKTFIWHPPPGTPQLIMSINELEDLSSYDPYKPQPNVVKAQIASVTLNLPFSKLEPVPIDERVLPPMDTQEHKLYNHLRMCKESTKQHTMPPSLWIGESSKINIVLDRICPRLPPIDNNKLKGKKVCLASMPAPSRMGIRSYPNMTHKKYHKSLYAREYTEADAEQYYQHWMFECTKGASSFGLTPKEKRHILVIKGKTKTKTSHLCYFSDISVAFVRTNLCPILGSETGILYAICGALLHLEANKEELKEVTDTWLKTPVSWPSVPADGCRKPPLKVITKILSLKVQTEHEFSLTDDRDRLGPYNGGTLGAFDQIMEESSDMHRQSKKVDILRYRVERIKHICTLMSHEARIGFEKSYGRVLDLLKIFVDPAFIRPKSAGVYTYRGAHIAVDKVANLIKLPSHQSALIGNGNIRGWKLKMLEDHLSSVADKDDWSAFNKTLALIMFGTTLFPFHADTVDHAAMDAFFAWDVHLRSLVPTILADTLLSVDFCHQKQGKMLRCCSTPLYV</sequence>
<feature type="domain" description="DUF7745" evidence="1">
    <location>
        <begin position="467"/>
        <end position="597"/>
    </location>
</feature>
<reference evidence="2 3" key="1">
    <citation type="submission" date="2024-08" db="EMBL/GenBank/DDBJ databases">
        <title>Insights into the chromosomal genome structure of Flemingia macrophylla.</title>
        <authorList>
            <person name="Ding Y."/>
            <person name="Zhao Y."/>
            <person name="Bi W."/>
            <person name="Wu M."/>
            <person name="Zhao G."/>
            <person name="Gong Y."/>
            <person name="Li W."/>
            <person name="Zhang P."/>
        </authorList>
    </citation>
    <scope>NUCLEOTIDE SEQUENCE [LARGE SCALE GENOMIC DNA]</scope>
    <source>
        <strain evidence="2">DYQJB</strain>
        <tissue evidence="2">Leaf</tissue>
    </source>
</reference>
<comment type="caution">
    <text evidence="2">The sequence shown here is derived from an EMBL/GenBank/DDBJ whole genome shotgun (WGS) entry which is preliminary data.</text>
</comment>
<protein>
    <recommendedName>
        <fullName evidence="1">DUF7745 domain-containing protein</fullName>
    </recommendedName>
</protein>
<dbReference type="PANTHER" id="PTHR48154:SF1">
    <property type="entry name" value="PROTEIN, PUTATIVE-RELATED"/>
    <property type="match status" value="1"/>
</dbReference>
<keyword evidence="3" id="KW-1185">Reference proteome</keyword>
<evidence type="ECO:0000313" key="3">
    <source>
        <dbReference type="Proteomes" id="UP001603857"/>
    </source>
</evidence>
<dbReference type="AlphaFoldDB" id="A0ABD1L5G5"/>
<dbReference type="Proteomes" id="UP001603857">
    <property type="component" value="Unassembled WGS sequence"/>
</dbReference>
<organism evidence="2 3">
    <name type="scientific">Flemingia macrophylla</name>
    <dbReference type="NCBI Taxonomy" id="520843"/>
    <lineage>
        <taxon>Eukaryota</taxon>
        <taxon>Viridiplantae</taxon>
        <taxon>Streptophyta</taxon>
        <taxon>Embryophyta</taxon>
        <taxon>Tracheophyta</taxon>
        <taxon>Spermatophyta</taxon>
        <taxon>Magnoliopsida</taxon>
        <taxon>eudicotyledons</taxon>
        <taxon>Gunneridae</taxon>
        <taxon>Pentapetalae</taxon>
        <taxon>rosids</taxon>
        <taxon>fabids</taxon>
        <taxon>Fabales</taxon>
        <taxon>Fabaceae</taxon>
        <taxon>Papilionoideae</taxon>
        <taxon>50 kb inversion clade</taxon>
        <taxon>NPAAA clade</taxon>
        <taxon>indigoferoid/millettioid clade</taxon>
        <taxon>Phaseoleae</taxon>
        <taxon>Flemingia</taxon>
    </lineage>
</organism>
<dbReference type="PANTHER" id="PTHR48154">
    <property type="entry name" value="PROTEIN, PUTATIVE-RELATED"/>
    <property type="match status" value="1"/>
</dbReference>
<evidence type="ECO:0000259" key="1">
    <source>
        <dbReference type="Pfam" id="PF24924"/>
    </source>
</evidence>
<accession>A0ABD1L5G5</accession>
<gene>
    <name evidence="2" type="ORF">Fmac_032639</name>
</gene>